<protein>
    <submittedName>
        <fullName evidence="1">Uncharacterized protein</fullName>
    </submittedName>
</protein>
<accession>A0A0A9C9Y2</accession>
<dbReference type="EMBL" id="GBRH01227700">
    <property type="protein sequence ID" value="JAD70195.1"/>
    <property type="molecule type" value="Transcribed_RNA"/>
</dbReference>
<sequence length="9" mass="1019">MREKEQAAG</sequence>
<proteinExistence type="predicted"/>
<reference evidence="1" key="2">
    <citation type="journal article" date="2015" name="Data Brief">
        <title>Shoot transcriptome of the giant reed, Arundo donax.</title>
        <authorList>
            <person name="Barrero R.A."/>
            <person name="Guerrero F.D."/>
            <person name="Moolhuijzen P."/>
            <person name="Goolsby J.A."/>
            <person name="Tidwell J."/>
            <person name="Bellgard S.E."/>
            <person name="Bellgard M.I."/>
        </authorList>
    </citation>
    <scope>NUCLEOTIDE SEQUENCE</scope>
    <source>
        <tissue evidence="1">Shoot tissue taken approximately 20 cm above the soil surface</tissue>
    </source>
</reference>
<evidence type="ECO:0000313" key="1">
    <source>
        <dbReference type="EMBL" id="JAD70195.1"/>
    </source>
</evidence>
<name>A0A0A9C9Y2_ARUDO</name>
<organism evidence="1">
    <name type="scientific">Arundo donax</name>
    <name type="common">Giant reed</name>
    <name type="synonym">Donax arundinaceus</name>
    <dbReference type="NCBI Taxonomy" id="35708"/>
    <lineage>
        <taxon>Eukaryota</taxon>
        <taxon>Viridiplantae</taxon>
        <taxon>Streptophyta</taxon>
        <taxon>Embryophyta</taxon>
        <taxon>Tracheophyta</taxon>
        <taxon>Spermatophyta</taxon>
        <taxon>Magnoliopsida</taxon>
        <taxon>Liliopsida</taxon>
        <taxon>Poales</taxon>
        <taxon>Poaceae</taxon>
        <taxon>PACMAD clade</taxon>
        <taxon>Arundinoideae</taxon>
        <taxon>Arundineae</taxon>
        <taxon>Arundo</taxon>
    </lineage>
</organism>
<reference evidence="1" key="1">
    <citation type="submission" date="2014-09" db="EMBL/GenBank/DDBJ databases">
        <authorList>
            <person name="Magalhaes I.L.F."/>
            <person name="Oliveira U."/>
            <person name="Santos F.R."/>
            <person name="Vidigal T.H.D.A."/>
            <person name="Brescovit A.D."/>
            <person name="Santos A.J."/>
        </authorList>
    </citation>
    <scope>NUCLEOTIDE SEQUENCE</scope>
    <source>
        <tissue evidence="1">Shoot tissue taken approximately 20 cm above the soil surface</tissue>
    </source>
</reference>